<accession>A0AA38TR92</accession>
<keyword evidence="2" id="KW-1185">Reference proteome</keyword>
<evidence type="ECO:0000313" key="1">
    <source>
        <dbReference type="EMBL" id="KAJ9555233.1"/>
    </source>
</evidence>
<evidence type="ECO:0000313" key="2">
    <source>
        <dbReference type="Proteomes" id="UP001172457"/>
    </source>
</evidence>
<comment type="caution">
    <text evidence="1">The sequence shown here is derived from an EMBL/GenBank/DDBJ whole genome shotgun (WGS) entry which is preliminary data.</text>
</comment>
<reference evidence="1" key="1">
    <citation type="submission" date="2023-03" db="EMBL/GenBank/DDBJ databases">
        <title>Chromosome-scale reference genome and RAD-based genetic map of yellow starthistle (Centaurea solstitialis) reveal putative structural variation and QTLs associated with invader traits.</title>
        <authorList>
            <person name="Reatini B."/>
            <person name="Cang F.A."/>
            <person name="Jiang Q."/>
            <person name="Mckibben M.T.W."/>
            <person name="Barker M.S."/>
            <person name="Rieseberg L.H."/>
            <person name="Dlugosch K.M."/>
        </authorList>
    </citation>
    <scope>NUCLEOTIDE SEQUENCE</scope>
    <source>
        <strain evidence="1">CAN-66</strain>
        <tissue evidence="1">Leaf</tissue>
    </source>
</reference>
<dbReference type="Proteomes" id="UP001172457">
    <property type="component" value="Chromosome 3"/>
</dbReference>
<sequence>MGNRSLFLSRFRLQAYKLERPPKMAGSVKPFMCVNVLSEEGSVIPQSDIRVNGNNRCVV</sequence>
<name>A0AA38TR92_9ASTR</name>
<gene>
    <name evidence="1" type="ORF">OSB04_009847</name>
</gene>
<organism evidence="1 2">
    <name type="scientific">Centaurea solstitialis</name>
    <name type="common">yellow star-thistle</name>
    <dbReference type="NCBI Taxonomy" id="347529"/>
    <lineage>
        <taxon>Eukaryota</taxon>
        <taxon>Viridiplantae</taxon>
        <taxon>Streptophyta</taxon>
        <taxon>Embryophyta</taxon>
        <taxon>Tracheophyta</taxon>
        <taxon>Spermatophyta</taxon>
        <taxon>Magnoliopsida</taxon>
        <taxon>eudicotyledons</taxon>
        <taxon>Gunneridae</taxon>
        <taxon>Pentapetalae</taxon>
        <taxon>asterids</taxon>
        <taxon>campanulids</taxon>
        <taxon>Asterales</taxon>
        <taxon>Asteraceae</taxon>
        <taxon>Carduoideae</taxon>
        <taxon>Cardueae</taxon>
        <taxon>Centaureinae</taxon>
        <taxon>Centaurea</taxon>
    </lineage>
</organism>
<dbReference type="AlphaFoldDB" id="A0AA38TR92"/>
<proteinExistence type="predicted"/>
<dbReference type="EMBL" id="JARYMX010000003">
    <property type="protein sequence ID" value="KAJ9555233.1"/>
    <property type="molecule type" value="Genomic_DNA"/>
</dbReference>
<protein>
    <submittedName>
        <fullName evidence="1">Uncharacterized protein</fullName>
    </submittedName>
</protein>